<feature type="transmembrane region" description="Helical" evidence="5">
    <location>
        <begin position="185"/>
        <end position="203"/>
    </location>
</feature>
<reference evidence="6 7" key="1">
    <citation type="submission" date="2020-08" db="EMBL/GenBank/DDBJ databases">
        <title>Adhaeribacter dokdonensis sp. nov., isolated from the rhizosphere of Elymus tsukushiensis, a plant native to the Dokdo Islands, Republic of Korea.</title>
        <authorList>
            <person name="Ghim S.Y."/>
        </authorList>
    </citation>
    <scope>NUCLEOTIDE SEQUENCE [LARGE SCALE GENOMIC DNA]</scope>
    <source>
        <strain evidence="6 7">KUDC8001</strain>
    </source>
</reference>
<dbReference type="KEGG" id="add:HUW48_12260"/>
<accession>A0A7L7L8N3</accession>
<keyword evidence="3 5" id="KW-1133">Transmembrane helix</keyword>
<feature type="transmembrane region" description="Helical" evidence="5">
    <location>
        <begin position="110"/>
        <end position="128"/>
    </location>
</feature>
<dbReference type="RefSeq" id="WP_182415942.1">
    <property type="nucleotide sequence ID" value="NZ_CP055153.1"/>
</dbReference>
<organism evidence="6 7">
    <name type="scientific">Adhaeribacter radiodurans</name>
    <dbReference type="NCBI Taxonomy" id="2745197"/>
    <lineage>
        <taxon>Bacteria</taxon>
        <taxon>Pseudomonadati</taxon>
        <taxon>Bacteroidota</taxon>
        <taxon>Cytophagia</taxon>
        <taxon>Cytophagales</taxon>
        <taxon>Hymenobacteraceae</taxon>
        <taxon>Adhaeribacter</taxon>
    </lineage>
</organism>
<keyword evidence="4 5" id="KW-0472">Membrane</keyword>
<feature type="transmembrane region" description="Helical" evidence="5">
    <location>
        <begin position="246"/>
        <end position="263"/>
    </location>
</feature>
<sequence>MEIIGYLAALLIGLSLGLTGSGGSILTVPILVYLMRLSPVMATSYSLFVVGTTSLVGGYNFYRQGLVNFKASLIFGLPSLITVYLSRKFLIPAIPEEVFRLNSLVVTKELLLMVLFALLMILASYSMIIKKCCQDWKINQSEKINYWLIVVEAIIVGLISGLVGAGGGFLIIPVLVIFIRLDMKMAVGTSLYIIAANSLFGFVGDIFQYKIDWRFLLIFSALSIAGIFIGSAFADKTDSGKLKRGFGWFVLVMGVYILFKEIFMS</sequence>
<feature type="transmembrane region" description="Helical" evidence="5">
    <location>
        <begin position="149"/>
        <end position="179"/>
    </location>
</feature>
<dbReference type="PANTHER" id="PTHR43701:SF2">
    <property type="entry name" value="MEMBRANE TRANSPORTER PROTEIN YJNA-RELATED"/>
    <property type="match status" value="1"/>
</dbReference>
<keyword evidence="5" id="KW-1003">Cell membrane</keyword>
<dbReference type="PANTHER" id="PTHR43701">
    <property type="entry name" value="MEMBRANE TRANSPORTER PROTEIN MJ0441-RELATED"/>
    <property type="match status" value="1"/>
</dbReference>
<proteinExistence type="inferred from homology"/>
<dbReference type="EMBL" id="CP055153">
    <property type="protein sequence ID" value="QMU28759.1"/>
    <property type="molecule type" value="Genomic_DNA"/>
</dbReference>
<dbReference type="InterPro" id="IPR002781">
    <property type="entry name" value="TM_pro_TauE-like"/>
</dbReference>
<comment type="similarity">
    <text evidence="5">Belongs to the 4-toluene sulfonate uptake permease (TSUP) (TC 2.A.102) family.</text>
</comment>
<dbReference type="GO" id="GO:0005886">
    <property type="term" value="C:plasma membrane"/>
    <property type="evidence" value="ECO:0007669"/>
    <property type="project" value="UniProtKB-SubCell"/>
</dbReference>
<evidence type="ECO:0000256" key="1">
    <source>
        <dbReference type="ARBA" id="ARBA00004141"/>
    </source>
</evidence>
<comment type="subcellular location">
    <subcellularLocation>
        <location evidence="5">Cell membrane</location>
        <topology evidence="5">Multi-pass membrane protein</topology>
    </subcellularLocation>
    <subcellularLocation>
        <location evidence="1">Membrane</location>
        <topology evidence="1">Multi-pass membrane protein</topology>
    </subcellularLocation>
</comment>
<protein>
    <recommendedName>
        <fullName evidence="5">Probable membrane transporter protein</fullName>
    </recommendedName>
</protein>
<dbReference type="AlphaFoldDB" id="A0A7L7L8N3"/>
<dbReference type="Pfam" id="PF01925">
    <property type="entry name" value="TauE"/>
    <property type="match status" value="1"/>
</dbReference>
<evidence type="ECO:0000313" key="7">
    <source>
        <dbReference type="Proteomes" id="UP000514509"/>
    </source>
</evidence>
<evidence type="ECO:0000256" key="2">
    <source>
        <dbReference type="ARBA" id="ARBA00022692"/>
    </source>
</evidence>
<evidence type="ECO:0000313" key="6">
    <source>
        <dbReference type="EMBL" id="QMU28759.1"/>
    </source>
</evidence>
<keyword evidence="7" id="KW-1185">Reference proteome</keyword>
<evidence type="ECO:0000256" key="4">
    <source>
        <dbReference type="ARBA" id="ARBA00023136"/>
    </source>
</evidence>
<feature type="transmembrane region" description="Helical" evidence="5">
    <location>
        <begin position="39"/>
        <end position="59"/>
    </location>
</feature>
<evidence type="ECO:0000256" key="5">
    <source>
        <dbReference type="RuleBase" id="RU363041"/>
    </source>
</evidence>
<feature type="transmembrane region" description="Helical" evidence="5">
    <location>
        <begin position="71"/>
        <end position="90"/>
    </location>
</feature>
<feature type="transmembrane region" description="Helical" evidence="5">
    <location>
        <begin position="215"/>
        <end position="234"/>
    </location>
</feature>
<keyword evidence="2 5" id="KW-0812">Transmembrane</keyword>
<dbReference type="InterPro" id="IPR051598">
    <property type="entry name" value="TSUP/Inactive_protease-like"/>
</dbReference>
<gene>
    <name evidence="6" type="ORF">HUW48_12260</name>
</gene>
<evidence type="ECO:0000256" key="3">
    <source>
        <dbReference type="ARBA" id="ARBA00022989"/>
    </source>
</evidence>
<name>A0A7L7L8N3_9BACT</name>
<dbReference type="Proteomes" id="UP000514509">
    <property type="component" value="Chromosome"/>
</dbReference>